<accession>A0A1V4KMZ0</accession>
<reference evidence="1 2" key="1">
    <citation type="submission" date="2016-02" db="EMBL/GenBank/DDBJ databases">
        <title>Band-tailed pigeon sequencing and assembly.</title>
        <authorList>
            <person name="Soares A.E."/>
            <person name="Novak B.J."/>
            <person name="Rice E.S."/>
            <person name="O'Connell B."/>
            <person name="Chang D."/>
            <person name="Weber S."/>
            <person name="Shapiro B."/>
        </authorList>
    </citation>
    <scope>NUCLEOTIDE SEQUENCE [LARGE SCALE GENOMIC DNA]</scope>
    <source>
        <strain evidence="1">BTP2013</strain>
        <tissue evidence="1">Blood</tissue>
    </source>
</reference>
<gene>
    <name evidence="1" type="ORF">AV530_013890</name>
</gene>
<dbReference type="AlphaFoldDB" id="A0A1V4KMZ0"/>
<comment type="caution">
    <text evidence="1">The sequence shown here is derived from an EMBL/GenBank/DDBJ whole genome shotgun (WGS) entry which is preliminary data.</text>
</comment>
<protein>
    <submittedName>
        <fullName evidence="1">Uncharacterized protein</fullName>
    </submittedName>
</protein>
<proteinExistence type="predicted"/>
<dbReference type="OrthoDB" id="9401255at2759"/>
<evidence type="ECO:0000313" key="1">
    <source>
        <dbReference type="EMBL" id="OPJ85771.1"/>
    </source>
</evidence>
<sequence length="175" mass="19376">MALILPVPQSRMVDTHLRAKTAALAVGSAPSTPVVADASMQMELLKGETAEQISDCRKCLDCSPGGERGGRSACKRCAQVEDLLQHMAELQEVVGRLHNNRKVEKELDSWFQAQSAVNPLYMAKKPKPLPPAHRDVKGANNVEKWKLTMAKISRRKKLSLKHELHLQNGLHRSAN</sequence>
<dbReference type="EMBL" id="LSYS01002736">
    <property type="protein sequence ID" value="OPJ85771.1"/>
    <property type="molecule type" value="Genomic_DNA"/>
</dbReference>
<name>A0A1V4KMZ0_PATFA</name>
<dbReference type="Proteomes" id="UP000190648">
    <property type="component" value="Unassembled WGS sequence"/>
</dbReference>
<organism evidence="1 2">
    <name type="scientific">Patagioenas fasciata monilis</name>
    <dbReference type="NCBI Taxonomy" id="372326"/>
    <lineage>
        <taxon>Eukaryota</taxon>
        <taxon>Metazoa</taxon>
        <taxon>Chordata</taxon>
        <taxon>Craniata</taxon>
        <taxon>Vertebrata</taxon>
        <taxon>Euteleostomi</taxon>
        <taxon>Archelosauria</taxon>
        <taxon>Archosauria</taxon>
        <taxon>Dinosauria</taxon>
        <taxon>Saurischia</taxon>
        <taxon>Theropoda</taxon>
        <taxon>Coelurosauria</taxon>
        <taxon>Aves</taxon>
        <taxon>Neognathae</taxon>
        <taxon>Neoaves</taxon>
        <taxon>Columbimorphae</taxon>
        <taxon>Columbiformes</taxon>
        <taxon>Columbidae</taxon>
        <taxon>Patagioenas</taxon>
    </lineage>
</organism>
<keyword evidence="2" id="KW-1185">Reference proteome</keyword>
<evidence type="ECO:0000313" key="2">
    <source>
        <dbReference type="Proteomes" id="UP000190648"/>
    </source>
</evidence>